<dbReference type="InterPro" id="IPR001496">
    <property type="entry name" value="SOCS_box"/>
</dbReference>
<feature type="domain" description="SOCS box" evidence="1">
    <location>
        <begin position="296"/>
        <end position="339"/>
    </location>
</feature>
<dbReference type="InterPro" id="IPR036036">
    <property type="entry name" value="SOCS_box-like_dom_sf"/>
</dbReference>
<name>A0A4Y2B9C4_ARAVE</name>
<dbReference type="SUPFAM" id="SSF158235">
    <property type="entry name" value="SOCS box-like"/>
    <property type="match status" value="1"/>
</dbReference>
<accession>A0A4Y2B9C4</accession>
<organism evidence="2 3">
    <name type="scientific">Araneus ventricosus</name>
    <name type="common">Orbweaver spider</name>
    <name type="synonym">Epeira ventricosa</name>
    <dbReference type="NCBI Taxonomy" id="182803"/>
    <lineage>
        <taxon>Eukaryota</taxon>
        <taxon>Metazoa</taxon>
        <taxon>Ecdysozoa</taxon>
        <taxon>Arthropoda</taxon>
        <taxon>Chelicerata</taxon>
        <taxon>Arachnida</taxon>
        <taxon>Araneae</taxon>
        <taxon>Araneomorphae</taxon>
        <taxon>Entelegynae</taxon>
        <taxon>Araneoidea</taxon>
        <taxon>Araneidae</taxon>
        <taxon>Araneus</taxon>
    </lineage>
</organism>
<dbReference type="AlphaFoldDB" id="A0A4Y2B9C4"/>
<reference evidence="2 3" key="1">
    <citation type="journal article" date="2019" name="Sci. Rep.">
        <title>Orb-weaving spider Araneus ventricosus genome elucidates the spidroin gene catalogue.</title>
        <authorList>
            <person name="Kono N."/>
            <person name="Nakamura H."/>
            <person name="Ohtoshi R."/>
            <person name="Moran D.A.P."/>
            <person name="Shinohara A."/>
            <person name="Yoshida Y."/>
            <person name="Fujiwara M."/>
            <person name="Mori M."/>
            <person name="Tomita M."/>
            <person name="Arakawa K."/>
        </authorList>
    </citation>
    <scope>NUCLEOTIDE SEQUENCE [LARGE SCALE GENOMIC DNA]</scope>
</reference>
<evidence type="ECO:0000313" key="3">
    <source>
        <dbReference type="Proteomes" id="UP000499080"/>
    </source>
</evidence>
<evidence type="ECO:0000259" key="1">
    <source>
        <dbReference type="PROSITE" id="PS50225"/>
    </source>
</evidence>
<keyword evidence="3" id="KW-1185">Reference proteome</keyword>
<dbReference type="OrthoDB" id="6436962at2759"/>
<sequence>MFPAGERRFICSQKNCKKRLLGFRKLFDDLHSDELNRLRAQQNRFYRMNARNTQNDKICPSCMNSRITNALKKTNRSEKFIRQACKVMKLYKFAGKNKFIRQRGLDVLYLQKADSTAVRDFLFAMDFGEGHLLSLFTDVFKYVLYHANCVGFNLWSPPPGLDPINSSVRCRMFEKTATLLQYSDAPRFCETSYEHMKLDINCRRLGLSEDALRMPVDNGLTTRERHFLILQIFDVICAESSDGLKALQLLWRSMPHPFVNLDELTFLFPALKDTPHMDEIHNCVKYMTGEETLVYEPRKLKHYCRTTIRKGLSESRKLSTGIGELRLPPSLQSFLRLES</sequence>
<dbReference type="GO" id="GO:0035556">
    <property type="term" value="P:intracellular signal transduction"/>
    <property type="evidence" value="ECO:0007669"/>
    <property type="project" value="InterPro"/>
</dbReference>
<dbReference type="EMBL" id="BGPR01000063">
    <property type="protein sequence ID" value="GBL88951.1"/>
    <property type="molecule type" value="Genomic_DNA"/>
</dbReference>
<dbReference type="SMART" id="SM00969">
    <property type="entry name" value="SOCS_box"/>
    <property type="match status" value="1"/>
</dbReference>
<comment type="caution">
    <text evidence="2">The sequence shown here is derived from an EMBL/GenBank/DDBJ whole genome shotgun (WGS) entry which is preliminary data.</text>
</comment>
<gene>
    <name evidence="2" type="ORF">AVEN_255127_1</name>
</gene>
<evidence type="ECO:0000313" key="2">
    <source>
        <dbReference type="EMBL" id="GBL88951.1"/>
    </source>
</evidence>
<dbReference type="Proteomes" id="UP000499080">
    <property type="component" value="Unassembled WGS sequence"/>
</dbReference>
<dbReference type="PROSITE" id="PS50225">
    <property type="entry name" value="SOCS"/>
    <property type="match status" value="1"/>
</dbReference>
<dbReference type="Pfam" id="PF07525">
    <property type="entry name" value="SOCS_box"/>
    <property type="match status" value="1"/>
</dbReference>
<proteinExistence type="predicted"/>
<protein>
    <recommendedName>
        <fullName evidence="1">SOCS box domain-containing protein</fullName>
    </recommendedName>
</protein>